<protein>
    <submittedName>
        <fullName evidence="1">Immunoglobulin-like fold</fullName>
    </submittedName>
</protein>
<sequence>MNKKEAYTGDDDDDDDCVERLAMCGSICVNPKKCIIHFKPGRTYIRKIKLLNMTDRPQIVQIQQSENKIFKFPDLTTLTIQPNNSWNLEYTFSSYSNQQFKGYLNLKNTTDRDNLAIELWAIPKTYSSFPSIINFGNVDIETNVTRKLHLEPESYPYPFRIFIPYAVNGLSVNPLCGEVPSDTPTEVTITYKPRSYITLSAVLVLYVLKGNRKPRVVTLTAVTKPKIKRRNSLLNTNKIMPIKMYKTPLRKSIKPADKRENDIVVFNRLTLNKILMNKRSTTPTESHAWLNPLGEADEVYRNSYAKNSKKFMENVKIFGDAHKVAVKSKIARHEPVTTDEEIQYVIDKRDGEWNDYKDESKFIFDDTLDRNFWKRCQMYNKFVNAVKMIIIKNRLLTRLNLFNAMRINDITNTT</sequence>
<accession>A0A5E4MF99</accession>
<evidence type="ECO:0000313" key="1">
    <source>
        <dbReference type="EMBL" id="VVC30145.1"/>
    </source>
</evidence>
<dbReference type="InterPro" id="IPR029676">
    <property type="entry name" value="CFAP221"/>
</dbReference>
<dbReference type="EMBL" id="CABPRJ010000506">
    <property type="protein sequence ID" value="VVC30145.1"/>
    <property type="molecule type" value="Genomic_DNA"/>
</dbReference>
<dbReference type="GO" id="GO:0003341">
    <property type="term" value="P:cilium movement"/>
    <property type="evidence" value="ECO:0007669"/>
    <property type="project" value="InterPro"/>
</dbReference>
<dbReference type="PANTHER" id="PTHR46500:SF1">
    <property type="entry name" value="CILIA- AND FLAGELLA-ASSOCIATED PROTEIN 221"/>
    <property type="match status" value="1"/>
</dbReference>
<proteinExistence type="predicted"/>
<name>A0A5E4MF99_9HEMI</name>
<dbReference type="PANTHER" id="PTHR46500">
    <property type="entry name" value="CILIA- AND FLAGELLA-ASSOCIATED PROTEIN 221"/>
    <property type="match status" value="1"/>
</dbReference>
<dbReference type="Gene3D" id="2.60.40.10">
    <property type="entry name" value="Immunoglobulins"/>
    <property type="match status" value="1"/>
</dbReference>
<dbReference type="Proteomes" id="UP000325440">
    <property type="component" value="Unassembled WGS sequence"/>
</dbReference>
<dbReference type="GO" id="GO:0097729">
    <property type="term" value="C:9+2 motile cilium"/>
    <property type="evidence" value="ECO:0007669"/>
    <property type="project" value="TreeGrafter"/>
</dbReference>
<dbReference type="AlphaFoldDB" id="A0A5E4MF99"/>
<dbReference type="GO" id="GO:0044458">
    <property type="term" value="P:motile cilium assembly"/>
    <property type="evidence" value="ECO:0007669"/>
    <property type="project" value="TreeGrafter"/>
</dbReference>
<reference evidence="1 2" key="1">
    <citation type="submission" date="2019-08" db="EMBL/GenBank/DDBJ databases">
        <authorList>
            <person name="Alioto T."/>
            <person name="Alioto T."/>
            <person name="Gomez Garrido J."/>
        </authorList>
    </citation>
    <scope>NUCLEOTIDE SEQUENCE [LARGE SCALE GENOMIC DNA]</scope>
</reference>
<dbReference type="InterPro" id="IPR013783">
    <property type="entry name" value="Ig-like_fold"/>
</dbReference>
<dbReference type="OrthoDB" id="5538672at2759"/>
<organism evidence="1 2">
    <name type="scientific">Cinara cedri</name>
    <dbReference type="NCBI Taxonomy" id="506608"/>
    <lineage>
        <taxon>Eukaryota</taxon>
        <taxon>Metazoa</taxon>
        <taxon>Ecdysozoa</taxon>
        <taxon>Arthropoda</taxon>
        <taxon>Hexapoda</taxon>
        <taxon>Insecta</taxon>
        <taxon>Pterygota</taxon>
        <taxon>Neoptera</taxon>
        <taxon>Paraneoptera</taxon>
        <taxon>Hemiptera</taxon>
        <taxon>Sternorrhyncha</taxon>
        <taxon>Aphidomorpha</taxon>
        <taxon>Aphidoidea</taxon>
        <taxon>Aphididae</taxon>
        <taxon>Lachninae</taxon>
        <taxon>Cinara</taxon>
    </lineage>
</organism>
<evidence type="ECO:0000313" key="2">
    <source>
        <dbReference type="Proteomes" id="UP000325440"/>
    </source>
</evidence>
<gene>
    <name evidence="1" type="ORF">CINCED_3A021838</name>
</gene>
<keyword evidence="2" id="KW-1185">Reference proteome</keyword>